<dbReference type="EMBL" id="NFZT01000001">
    <property type="protein sequence ID" value="OWV33664.1"/>
    <property type="molecule type" value="Genomic_DNA"/>
</dbReference>
<comment type="caution">
    <text evidence="9">The sequence shown here is derived from an EMBL/GenBank/DDBJ whole genome shotgun (WGS) entry which is preliminary data.</text>
</comment>
<proteinExistence type="predicted"/>
<dbReference type="OrthoDB" id="9796100at2"/>
<keyword evidence="5" id="KW-0812">Transmembrane</keyword>
<dbReference type="Gene3D" id="3.40.50.2300">
    <property type="match status" value="1"/>
</dbReference>
<dbReference type="EC" id="2.7.13.3" evidence="2"/>
<dbReference type="GO" id="GO:0000155">
    <property type="term" value="F:phosphorelay sensor kinase activity"/>
    <property type="evidence" value="ECO:0007669"/>
    <property type="project" value="InterPro"/>
</dbReference>
<comment type="catalytic activity">
    <reaction evidence="1">
        <text>ATP + protein L-histidine = ADP + protein N-phospho-L-histidine.</text>
        <dbReference type="EC" id="2.7.13.3"/>
    </reaction>
</comment>
<feature type="domain" description="Histidine kinase" evidence="6">
    <location>
        <begin position="447"/>
        <end position="670"/>
    </location>
</feature>
<dbReference type="SMART" id="SM00388">
    <property type="entry name" value="HisKA"/>
    <property type="match status" value="1"/>
</dbReference>
<evidence type="ECO:0000313" key="10">
    <source>
        <dbReference type="Proteomes" id="UP000198462"/>
    </source>
</evidence>
<dbReference type="InterPro" id="IPR003594">
    <property type="entry name" value="HATPase_dom"/>
</dbReference>
<dbReference type="SUPFAM" id="SSF55785">
    <property type="entry name" value="PYP-like sensor domain (PAS domain)"/>
    <property type="match status" value="1"/>
</dbReference>
<dbReference type="RefSeq" id="WP_088712439.1">
    <property type="nucleotide sequence ID" value="NZ_NFZT01000001.1"/>
</dbReference>
<evidence type="ECO:0000256" key="4">
    <source>
        <dbReference type="PROSITE-ProRule" id="PRU00169"/>
    </source>
</evidence>
<keyword evidence="3 4" id="KW-0597">Phosphoprotein</keyword>
<dbReference type="PRINTS" id="PR00344">
    <property type="entry name" value="BCTRLSENSOR"/>
</dbReference>
<dbReference type="AlphaFoldDB" id="A0A219B648"/>
<dbReference type="SMART" id="SM00387">
    <property type="entry name" value="HATPase_c"/>
    <property type="match status" value="1"/>
</dbReference>
<dbReference type="InterPro" id="IPR036890">
    <property type="entry name" value="HATPase_C_sf"/>
</dbReference>
<dbReference type="FunFam" id="1.10.287.130:FF:000037">
    <property type="entry name" value="Hybrid sensor histidine kinase/response regulator"/>
    <property type="match status" value="1"/>
</dbReference>
<dbReference type="SUPFAM" id="SSF55874">
    <property type="entry name" value="ATPase domain of HSP90 chaperone/DNA topoisomerase II/histidine kinase"/>
    <property type="match status" value="1"/>
</dbReference>
<dbReference type="InterPro" id="IPR035965">
    <property type="entry name" value="PAS-like_dom_sf"/>
</dbReference>
<feature type="domain" description="PAS" evidence="8">
    <location>
        <begin position="312"/>
        <end position="383"/>
    </location>
</feature>
<feature type="transmembrane region" description="Helical" evidence="5">
    <location>
        <begin position="28"/>
        <end position="49"/>
    </location>
</feature>
<dbReference type="InterPro" id="IPR001789">
    <property type="entry name" value="Sig_transdc_resp-reg_receiver"/>
</dbReference>
<keyword evidence="5" id="KW-0472">Membrane</keyword>
<dbReference type="Gene3D" id="1.10.287.130">
    <property type="match status" value="1"/>
</dbReference>
<feature type="transmembrane region" description="Helical" evidence="5">
    <location>
        <begin position="55"/>
        <end position="75"/>
    </location>
</feature>
<gene>
    <name evidence="9" type="ORF">B5C34_09455</name>
</gene>
<dbReference type="InterPro" id="IPR000014">
    <property type="entry name" value="PAS"/>
</dbReference>
<evidence type="ECO:0000259" key="6">
    <source>
        <dbReference type="PROSITE" id="PS50109"/>
    </source>
</evidence>
<dbReference type="SUPFAM" id="SSF47384">
    <property type="entry name" value="Homodimeric domain of signal transducing histidine kinase"/>
    <property type="match status" value="1"/>
</dbReference>
<evidence type="ECO:0000256" key="3">
    <source>
        <dbReference type="ARBA" id="ARBA00022553"/>
    </source>
</evidence>
<evidence type="ECO:0000259" key="7">
    <source>
        <dbReference type="PROSITE" id="PS50110"/>
    </source>
</evidence>
<protein>
    <recommendedName>
        <fullName evidence="2">histidine kinase</fullName>
        <ecNumber evidence="2">2.7.13.3</ecNumber>
    </recommendedName>
</protein>
<evidence type="ECO:0000313" key="9">
    <source>
        <dbReference type="EMBL" id="OWV33664.1"/>
    </source>
</evidence>
<evidence type="ECO:0000256" key="2">
    <source>
        <dbReference type="ARBA" id="ARBA00012438"/>
    </source>
</evidence>
<dbReference type="InterPro" id="IPR004358">
    <property type="entry name" value="Sig_transdc_His_kin-like_C"/>
</dbReference>
<dbReference type="PANTHER" id="PTHR43065">
    <property type="entry name" value="SENSOR HISTIDINE KINASE"/>
    <property type="match status" value="1"/>
</dbReference>
<dbReference type="Gene3D" id="3.30.565.10">
    <property type="entry name" value="Histidine kinase-like ATPase, C-terminal domain"/>
    <property type="match status" value="1"/>
</dbReference>
<reference evidence="10" key="1">
    <citation type="submission" date="2017-05" db="EMBL/GenBank/DDBJ databases">
        <authorList>
            <person name="Lin X."/>
        </authorList>
    </citation>
    <scope>NUCLEOTIDE SEQUENCE [LARGE SCALE GENOMIC DNA]</scope>
    <source>
        <strain evidence="10">JLT2012</strain>
    </source>
</reference>
<dbReference type="PANTHER" id="PTHR43065:SF42">
    <property type="entry name" value="TWO-COMPONENT SENSOR PPRA"/>
    <property type="match status" value="1"/>
</dbReference>
<accession>A0A219B648</accession>
<dbReference type="Proteomes" id="UP000198462">
    <property type="component" value="Unassembled WGS sequence"/>
</dbReference>
<dbReference type="InterPro" id="IPR011006">
    <property type="entry name" value="CheY-like_superfamily"/>
</dbReference>
<dbReference type="PROSITE" id="PS50112">
    <property type="entry name" value="PAS"/>
    <property type="match status" value="1"/>
</dbReference>
<feature type="modified residue" description="4-aspartylphosphate" evidence="4">
    <location>
        <position position="744"/>
    </location>
</feature>
<dbReference type="Pfam" id="PF00072">
    <property type="entry name" value="Response_reg"/>
    <property type="match status" value="1"/>
</dbReference>
<dbReference type="Pfam" id="PF00512">
    <property type="entry name" value="HisKA"/>
    <property type="match status" value="1"/>
</dbReference>
<dbReference type="SMART" id="SM00448">
    <property type="entry name" value="REC"/>
    <property type="match status" value="1"/>
</dbReference>
<dbReference type="Pfam" id="PF02518">
    <property type="entry name" value="HATPase_c"/>
    <property type="match status" value="1"/>
</dbReference>
<dbReference type="SUPFAM" id="SSF52172">
    <property type="entry name" value="CheY-like"/>
    <property type="match status" value="1"/>
</dbReference>
<evidence type="ECO:0000256" key="5">
    <source>
        <dbReference type="SAM" id="Phobius"/>
    </source>
</evidence>
<dbReference type="InterPro" id="IPR003661">
    <property type="entry name" value="HisK_dim/P_dom"/>
</dbReference>
<dbReference type="PROSITE" id="PS50109">
    <property type="entry name" value="HIS_KIN"/>
    <property type="match status" value="1"/>
</dbReference>
<organism evidence="9 10">
    <name type="scientific">Pacificimonas flava</name>
    <dbReference type="NCBI Taxonomy" id="1234595"/>
    <lineage>
        <taxon>Bacteria</taxon>
        <taxon>Pseudomonadati</taxon>
        <taxon>Pseudomonadota</taxon>
        <taxon>Alphaproteobacteria</taxon>
        <taxon>Sphingomonadales</taxon>
        <taxon>Sphingosinicellaceae</taxon>
        <taxon>Pacificimonas</taxon>
    </lineage>
</organism>
<dbReference type="InterPro" id="IPR036097">
    <property type="entry name" value="HisK_dim/P_sf"/>
</dbReference>
<feature type="domain" description="Response regulatory" evidence="7">
    <location>
        <begin position="693"/>
        <end position="808"/>
    </location>
</feature>
<dbReference type="CDD" id="cd00082">
    <property type="entry name" value="HisKA"/>
    <property type="match status" value="1"/>
</dbReference>
<dbReference type="InterPro" id="IPR005467">
    <property type="entry name" value="His_kinase_dom"/>
</dbReference>
<dbReference type="PROSITE" id="PS50110">
    <property type="entry name" value="RESPONSE_REGULATORY"/>
    <property type="match status" value="1"/>
</dbReference>
<evidence type="ECO:0000256" key="1">
    <source>
        <dbReference type="ARBA" id="ARBA00000085"/>
    </source>
</evidence>
<sequence length="810" mass="86606">MASQGPVRADQLPDPTEWPTVPGVTRGLWLVVVAAVLLSVLSAGLVAYALGVWQFAALFAALVLASAIVTYAGALGKARKGGGRIDWALVRAALESQQAALAITDSGSRLISANAAYGARAGGFPSPFDLAPPGSAAQQAIQNAAAAARRDGSGFADLELTGGDGFSRRLRITVRPAEAERQYLLWTLRRDRVDKARDDLADLISGSLGAWLTRTGLGALMTDGEGNIVAANGWFVDAVEAEGDMDLNAGALIFAEEDSETGEESWLTPVSGAERKPIQTTRLPLFDEGRRAEAYLFLLRDRVPGERPSEGMPTELPQLLGVLPIGLALADRDSQLVVMNDAFRAAAGIEPEDEDGVLYPSDLVEEEDKSAVSNLVRRAANADGARDISVRLKQRPEEPVTLTVGRAPWLGGPAVVLSLKDNREQRKLERQITQATKMQAVGQLAGGVAHDFNNILTAIIGYCDLMLMRHTPGDPDFDDVNQVRQNANRAANLVRQLLAFSRQQTLRPQLLYVSDIVGELSHLLKRLLGERISLKVEHGRGLAPVRADPGQMEQVIINLAVNARDAMPDGGELTITTFSVDPAEAKRLNREGMPPADYVAIAVKDTGSGIPPEVLGKIFEPFFTTKEIGRGTGLGLSTVYGIIKQSGGFIFADSEPGVGATMTIYLPEQEAPAAVQEKPKTTEIADGGFGSGTILIAEDEAMVRAVAERALVRKGYKVVVANDGEDALEKLEAMDQPPDLLITDVVMPVMDGPALVEKARGLHPDLRIIFMSGYAEEQLRSSLDMEHAGFLAKPFSVGEIAARVSQALSD</sequence>
<name>A0A219B648_9SPHN</name>
<keyword evidence="5" id="KW-1133">Transmembrane helix</keyword>
<keyword evidence="10" id="KW-1185">Reference proteome</keyword>
<dbReference type="CDD" id="cd00130">
    <property type="entry name" value="PAS"/>
    <property type="match status" value="1"/>
</dbReference>
<evidence type="ECO:0000259" key="8">
    <source>
        <dbReference type="PROSITE" id="PS50112"/>
    </source>
</evidence>